<reference evidence="4 5" key="1">
    <citation type="submission" date="2016-01" db="EMBL/GenBank/DDBJ databases">
        <authorList>
            <person name="Oliw E.H."/>
        </authorList>
    </citation>
    <scope>NUCLEOTIDE SEQUENCE [LARGE SCALE GENOMIC DNA]</scope>
    <source>
        <strain evidence="4 5">DY10</strain>
    </source>
</reference>
<dbReference type="PANTHER" id="PTHR30592">
    <property type="entry name" value="FORMATE DEHYDROGENASE"/>
    <property type="match status" value="1"/>
</dbReference>
<dbReference type="GO" id="GO:0006777">
    <property type="term" value="P:Mo-molybdopterin cofactor biosynthetic process"/>
    <property type="evidence" value="ECO:0007669"/>
    <property type="project" value="UniProtKB-UniRule"/>
</dbReference>
<organism evidence="4 5">
    <name type="scientific">Spirosoma montaniterrae</name>
    <dbReference type="NCBI Taxonomy" id="1178516"/>
    <lineage>
        <taxon>Bacteria</taxon>
        <taxon>Pseudomonadati</taxon>
        <taxon>Bacteroidota</taxon>
        <taxon>Cytophagia</taxon>
        <taxon>Cytophagales</taxon>
        <taxon>Cytophagaceae</taxon>
        <taxon>Spirosoma</taxon>
    </lineage>
</organism>
<dbReference type="HAMAP" id="MF_00187">
    <property type="entry name" value="FdhD"/>
    <property type="match status" value="1"/>
</dbReference>
<dbReference type="KEGG" id="smon:AWR27_14520"/>
<name>A0A1P9WYH7_9BACT</name>
<dbReference type="InterPro" id="IPR016193">
    <property type="entry name" value="Cytidine_deaminase-like"/>
</dbReference>
<dbReference type="GO" id="GO:0016783">
    <property type="term" value="F:sulfurtransferase activity"/>
    <property type="evidence" value="ECO:0007669"/>
    <property type="project" value="InterPro"/>
</dbReference>
<evidence type="ECO:0000256" key="1">
    <source>
        <dbReference type="ARBA" id="ARBA00022490"/>
    </source>
</evidence>
<dbReference type="PIRSF" id="PIRSF015626">
    <property type="entry name" value="FdhD"/>
    <property type="match status" value="1"/>
</dbReference>
<comment type="similarity">
    <text evidence="3">Belongs to the FdhD family.</text>
</comment>
<proteinExistence type="inferred from homology"/>
<dbReference type="OrthoDB" id="9782042at2"/>
<keyword evidence="2 3" id="KW-0501">Molybdenum cofactor biosynthesis</keyword>
<sequence>MPFVAPTVVRRVVQNVTTETPDLLAVEEPLEIRLGYGPAQDRQQRSLVVTMRTPGVDAELATGFLYAENIIQQPADVLSCRHCVQDAEKEGNVIRVELRPGLAVDWQRLERITVSSASCGLCGKTTIEAAMAHTNGPLMADFSVDSAIVHNLPDRVRQLQTAFAHTGGIHAAALFDADGTIRLVREDIGRHNALDKLIGAAFWKGWLPLSDCGIFLSGRIGVELVQKSWRAGVPLLAAVGAPSSLAVQMAREARMTLVGFVRDDRFNIYTEPDRLITQASAPATPPAAHGH</sequence>
<dbReference type="Pfam" id="PF02634">
    <property type="entry name" value="FdhD-NarQ"/>
    <property type="match status" value="1"/>
</dbReference>
<dbReference type="NCBIfam" id="TIGR00129">
    <property type="entry name" value="fdhD_narQ"/>
    <property type="match status" value="1"/>
</dbReference>
<dbReference type="PANTHER" id="PTHR30592:SF1">
    <property type="entry name" value="SULFUR CARRIER PROTEIN FDHD"/>
    <property type="match status" value="1"/>
</dbReference>
<dbReference type="Proteomes" id="UP000187941">
    <property type="component" value="Chromosome"/>
</dbReference>
<dbReference type="InterPro" id="IPR003786">
    <property type="entry name" value="FdhD"/>
</dbReference>
<dbReference type="GO" id="GO:0005737">
    <property type="term" value="C:cytoplasm"/>
    <property type="evidence" value="ECO:0007669"/>
    <property type="project" value="UniProtKB-SubCell"/>
</dbReference>
<dbReference type="GO" id="GO:0097163">
    <property type="term" value="F:sulfur carrier activity"/>
    <property type="evidence" value="ECO:0007669"/>
    <property type="project" value="UniProtKB-UniRule"/>
</dbReference>
<keyword evidence="5" id="KW-1185">Reference proteome</keyword>
<comment type="subcellular location">
    <subcellularLocation>
        <location evidence="3">Cytoplasm</location>
    </subcellularLocation>
</comment>
<comment type="function">
    <text evidence="3">Required for formate dehydrogenase (FDH) activity. Acts as a sulfur carrier protein that transfers sulfur from IscS to the molybdenum cofactor prior to its insertion into FDH.</text>
</comment>
<evidence type="ECO:0000313" key="5">
    <source>
        <dbReference type="Proteomes" id="UP000187941"/>
    </source>
</evidence>
<dbReference type="Gene3D" id="3.40.140.10">
    <property type="entry name" value="Cytidine Deaminase, domain 2"/>
    <property type="match status" value="1"/>
</dbReference>
<dbReference type="RefSeq" id="WP_077131855.1">
    <property type="nucleotide sequence ID" value="NZ_CP014263.1"/>
</dbReference>
<feature type="active site" description="Cysteine persulfide intermediate" evidence="3">
    <location>
        <position position="119"/>
    </location>
</feature>
<dbReference type="AlphaFoldDB" id="A0A1P9WYH7"/>
<keyword evidence="1 3" id="KW-0963">Cytoplasm</keyword>
<protein>
    <recommendedName>
        <fullName evidence="3">Sulfur carrier protein FdhD</fullName>
    </recommendedName>
</protein>
<accession>A0A1P9WYH7</accession>
<evidence type="ECO:0000256" key="2">
    <source>
        <dbReference type="ARBA" id="ARBA00023150"/>
    </source>
</evidence>
<dbReference type="EMBL" id="CP014263">
    <property type="protein sequence ID" value="AQG80430.1"/>
    <property type="molecule type" value="Genomic_DNA"/>
</dbReference>
<dbReference type="STRING" id="1178516.AWR27_14520"/>
<dbReference type="SUPFAM" id="SSF53927">
    <property type="entry name" value="Cytidine deaminase-like"/>
    <property type="match status" value="1"/>
</dbReference>
<evidence type="ECO:0000313" key="4">
    <source>
        <dbReference type="EMBL" id="AQG80430.1"/>
    </source>
</evidence>
<evidence type="ECO:0000256" key="3">
    <source>
        <dbReference type="HAMAP-Rule" id="MF_00187"/>
    </source>
</evidence>
<dbReference type="Gene3D" id="3.10.20.10">
    <property type="match status" value="1"/>
</dbReference>
<gene>
    <name evidence="3" type="primary">fdhD</name>
    <name evidence="4" type="ORF">AWR27_14520</name>
</gene>
<feature type="binding site" evidence="3">
    <location>
        <begin position="260"/>
        <end position="265"/>
    </location>
    <ligand>
        <name>Mo-bis(molybdopterin guanine dinucleotide)</name>
        <dbReference type="ChEBI" id="CHEBI:60539"/>
    </ligand>
</feature>